<comment type="caution">
    <text evidence="12">The sequence shown here is derived from an EMBL/GenBank/DDBJ whole genome shotgun (WGS) entry which is preliminary data.</text>
</comment>
<evidence type="ECO:0000256" key="8">
    <source>
        <dbReference type="ARBA" id="ARBA00047989"/>
    </source>
</evidence>
<reference evidence="12" key="2">
    <citation type="submission" date="2021-04" db="EMBL/GenBank/DDBJ databases">
        <authorList>
            <person name="Gilroy R."/>
        </authorList>
    </citation>
    <scope>NUCLEOTIDE SEQUENCE</scope>
    <source>
        <strain evidence="12">5790</strain>
    </source>
</reference>
<organism evidence="12 13">
    <name type="scientific">Candidatus Monoglobus merdigallinarum</name>
    <dbReference type="NCBI Taxonomy" id="2838698"/>
    <lineage>
        <taxon>Bacteria</taxon>
        <taxon>Bacillati</taxon>
        <taxon>Bacillota</taxon>
        <taxon>Clostridia</taxon>
        <taxon>Monoglobales</taxon>
        <taxon>Monoglobaceae</taxon>
        <taxon>Monoglobus</taxon>
    </lineage>
</organism>
<evidence type="ECO:0000256" key="3">
    <source>
        <dbReference type="ARBA" id="ARBA00007353"/>
    </source>
</evidence>
<dbReference type="Gene3D" id="3.60.140.10">
    <property type="entry name" value="CNF1/YfiH-like putative cysteine hydrolases"/>
    <property type="match status" value="1"/>
</dbReference>
<proteinExistence type="inferred from homology"/>
<dbReference type="InterPro" id="IPR003730">
    <property type="entry name" value="Cu_polyphenol_OxRdtase"/>
</dbReference>
<dbReference type="Proteomes" id="UP000824162">
    <property type="component" value="Unassembled WGS sequence"/>
</dbReference>
<keyword evidence="5" id="KW-0479">Metal-binding</keyword>
<evidence type="ECO:0000256" key="6">
    <source>
        <dbReference type="ARBA" id="ARBA00022801"/>
    </source>
</evidence>
<comment type="catalytic activity">
    <reaction evidence="8">
        <text>adenosine + H2O + H(+) = inosine + NH4(+)</text>
        <dbReference type="Rhea" id="RHEA:24408"/>
        <dbReference type="ChEBI" id="CHEBI:15377"/>
        <dbReference type="ChEBI" id="CHEBI:15378"/>
        <dbReference type="ChEBI" id="CHEBI:16335"/>
        <dbReference type="ChEBI" id="CHEBI:17596"/>
        <dbReference type="ChEBI" id="CHEBI:28938"/>
        <dbReference type="EC" id="3.5.4.4"/>
    </reaction>
    <physiologicalReaction direction="left-to-right" evidence="8">
        <dbReference type="Rhea" id="RHEA:24409"/>
    </physiologicalReaction>
</comment>
<accession>A0A9D1PQ43</accession>
<comment type="function">
    <text evidence="2">Purine nucleoside enzyme that catalyzes the phosphorolysis of adenosine and inosine nucleosides, yielding D-ribose 1-phosphate and the respective free bases, adenine and hypoxanthine. Also catalyzes the phosphorolysis of S-methyl-5'-thioadenosine into adenine and S-methyl-5-thio-alpha-D-ribose 1-phosphate. Also has adenosine deaminase activity.</text>
</comment>
<evidence type="ECO:0000256" key="10">
    <source>
        <dbReference type="ARBA" id="ARBA00049893"/>
    </source>
</evidence>
<reference evidence="12" key="1">
    <citation type="journal article" date="2021" name="PeerJ">
        <title>Extensive microbial diversity within the chicken gut microbiome revealed by metagenomics and culture.</title>
        <authorList>
            <person name="Gilroy R."/>
            <person name="Ravi A."/>
            <person name="Getino M."/>
            <person name="Pursley I."/>
            <person name="Horton D.L."/>
            <person name="Alikhan N.F."/>
            <person name="Baker D."/>
            <person name="Gharbi K."/>
            <person name="Hall N."/>
            <person name="Watson M."/>
            <person name="Adriaenssens E.M."/>
            <person name="Foster-Nyarko E."/>
            <person name="Jarju S."/>
            <person name="Secka A."/>
            <person name="Antonio M."/>
            <person name="Oren A."/>
            <person name="Chaudhuri R.R."/>
            <person name="La Ragione R."/>
            <person name="Hildebrand F."/>
            <person name="Pallen M.J."/>
        </authorList>
    </citation>
    <scope>NUCLEOTIDE SEQUENCE</scope>
    <source>
        <strain evidence="12">5790</strain>
    </source>
</reference>
<comment type="catalytic activity">
    <reaction evidence="1">
        <text>inosine + phosphate = alpha-D-ribose 1-phosphate + hypoxanthine</text>
        <dbReference type="Rhea" id="RHEA:27646"/>
        <dbReference type="ChEBI" id="CHEBI:17368"/>
        <dbReference type="ChEBI" id="CHEBI:17596"/>
        <dbReference type="ChEBI" id="CHEBI:43474"/>
        <dbReference type="ChEBI" id="CHEBI:57720"/>
        <dbReference type="EC" id="2.4.2.1"/>
    </reaction>
    <physiologicalReaction direction="left-to-right" evidence="1">
        <dbReference type="Rhea" id="RHEA:27647"/>
    </physiologicalReaction>
</comment>
<evidence type="ECO:0000256" key="9">
    <source>
        <dbReference type="ARBA" id="ARBA00048968"/>
    </source>
</evidence>
<dbReference type="AlphaFoldDB" id="A0A9D1PQ43"/>
<name>A0A9D1PQ43_9FIRM</name>
<evidence type="ECO:0000256" key="2">
    <source>
        <dbReference type="ARBA" id="ARBA00003215"/>
    </source>
</evidence>
<keyword evidence="4" id="KW-0808">Transferase</keyword>
<protein>
    <recommendedName>
        <fullName evidence="11">Purine nucleoside phosphorylase</fullName>
    </recommendedName>
</protein>
<dbReference type="GO" id="GO:0017061">
    <property type="term" value="F:S-methyl-5-thioadenosine phosphorylase activity"/>
    <property type="evidence" value="ECO:0007669"/>
    <property type="project" value="UniProtKB-EC"/>
</dbReference>
<dbReference type="GO" id="GO:0005507">
    <property type="term" value="F:copper ion binding"/>
    <property type="evidence" value="ECO:0007669"/>
    <property type="project" value="TreeGrafter"/>
</dbReference>
<dbReference type="GO" id="GO:0016787">
    <property type="term" value="F:hydrolase activity"/>
    <property type="evidence" value="ECO:0007669"/>
    <property type="project" value="UniProtKB-KW"/>
</dbReference>
<dbReference type="SUPFAM" id="SSF64438">
    <property type="entry name" value="CNF1/YfiH-like putative cysteine hydrolases"/>
    <property type="match status" value="1"/>
</dbReference>
<dbReference type="PANTHER" id="PTHR30616:SF2">
    <property type="entry name" value="PURINE NUCLEOSIDE PHOSPHORYLASE LACC1"/>
    <property type="match status" value="1"/>
</dbReference>
<dbReference type="NCBIfam" id="TIGR00726">
    <property type="entry name" value="peptidoglycan editing factor PgeF"/>
    <property type="match status" value="1"/>
</dbReference>
<evidence type="ECO:0000256" key="11">
    <source>
        <dbReference type="RuleBase" id="RU361274"/>
    </source>
</evidence>
<evidence type="ECO:0000313" key="13">
    <source>
        <dbReference type="Proteomes" id="UP000824162"/>
    </source>
</evidence>
<comment type="catalytic activity">
    <reaction evidence="10">
        <text>S-methyl-5'-thioadenosine + phosphate = 5-(methylsulfanyl)-alpha-D-ribose 1-phosphate + adenine</text>
        <dbReference type="Rhea" id="RHEA:11852"/>
        <dbReference type="ChEBI" id="CHEBI:16708"/>
        <dbReference type="ChEBI" id="CHEBI:17509"/>
        <dbReference type="ChEBI" id="CHEBI:43474"/>
        <dbReference type="ChEBI" id="CHEBI:58533"/>
        <dbReference type="EC" id="2.4.2.28"/>
    </reaction>
    <physiologicalReaction direction="left-to-right" evidence="10">
        <dbReference type="Rhea" id="RHEA:11853"/>
    </physiologicalReaction>
</comment>
<dbReference type="CDD" id="cd16833">
    <property type="entry name" value="YfiH"/>
    <property type="match status" value="1"/>
</dbReference>
<dbReference type="InterPro" id="IPR038371">
    <property type="entry name" value="Cu_polyphenol_OxRdtase_sf"/>
</dbReference>
<dbReference type="PANTHER" id="PTHR30616">
    <property type="entry name" value="UNCHARACTERIZED PROTEIN YFIH"/>
    <property type="match status" value="1"/>
</dbReference>
<evidence type="ECO:0000256" key="4">
    <source>
        <dbReference type="ARBA" id="ARBA00022679"/>
    </source>
</evidence>
<evidence type="ECO:0000256" key="7">
    <source>
        <dbReference type="ARBA" id="ARBA00022833"/>
    </source>
</evidence>
<sequence>MNSSFYEKFISGRGYLIPRPLETLGVRAGFTMRLGGVSHGSISGYNFGFRVGDSSADVLENYRLLAGDMGFDLKKTVCARQTHTDNIRAVSCDDGGKGIFQLESDIVDTDALVTDRRGMALIVFTADCTPVLLYDPQRGAVAAVHAGWRGTVKNIAGKAVQKMCSEFGSRPQDILAAIGPSIGPCCFEIGGDTAALFEDKYLTELSGGKFRADLWSLNRDLLKNEGVQPENIHISEVCTMCSADKYYSYRTHKEHTGRQVAFIVLP</sequence>
<dbReference type="EMBL" id="DXIJ01000076">
    <property type="protein sequence ID" value="HIV85914.1"/>
    <property type="molecule type" value="Genomic_DNA"/>
</dbReference>
<dbReference type="InterPro" id="IPR011324">
    <property type="entry name" value="Cytotoxic_necrot_fac-like_cat"/>
</dbReference>
<evidence type="ECO:0000256" key="5">
    <source>
        <dbReference type="ARBA" id="ARBA00022723"/>
    </source>
</evidence>
<evidence type="ECO:0000313" key="12">
    <source>
        <dbReference type="EMBL" id="HIV85914.1"/>
    </source>
</evidence>
<comment type="similarity">
    <text evidence="3 11">Belongs to the purine nucleoside phosphorylase YfiH/LACC1 family.</text>
</comment>
<evidence type="ECO:0000256" key="1">
    <source>
        <dbReference type="ARBA" id="ARBA00000553"/>
    </source>
</evidence>
<comment type="catalytic activity">
    <reaction evidence="9">
        <text>adenosine + phosphate = alpha-D-ribose 1-phosphate + adenine</text>
        <dbReference type="Rhea" id="RHEA:27642"/>
        <dbReference type="ChEBI" id="CHEBI:16335"/>
        <dbReference type="ChEBI" id="CHEBI:16708"/>
        <dbReference type="ChEBI" id="CHEBI:43474"/>
        <dbReference type="ChEBI" id="CHEBI:57720"/>
        <dbReference type="EC" id="2.4.2.1"/>
    </reaction>
    <physiologicalReaction direction="left-to-right" evidence="9">
        <dbReference type="Rhea" id="RHEA:27643"/>
    </physiologicalReaction>
</comment>
<dbReference type="Pfam" id="PF02578">
    <property type="entry name" value="Cu-oxidase_4"/>
    <property type="match status" value="1"/>
</dbReference>
<keyword evidence="7" id="KW-0862">Zinc</keyword>
<keyword evidence="6" id="KW-0378">Hydrolase</keyword>
<gene>
    <name evidence="12" type="primary">pgeF</name>
    <name evidence="12" type="ORF">H9900_03785</name>
</gene>